<dbReference type="InterPro" id="IPR046960">
    <property type="entry name" value="PPR_At4g14850-like_plant"/>
</dbReference>
<dbReference type="Pfam" id="PF01535">
    <property type="entry name" value="PPR"/>
    <property type="match status" value="4"/>
</dbReference>
<evidence type="ECO:0000256" key="4">
    <source>
        <dbReference type="SAM" id="MobiDB-lite"/>
    </source>
</evidence>
<feature type="repeat" description="PPR" evidence="3">
    <location>
        <begin position="241"/>
        <end position="271"/>
    </location>
</feature>
<dbReference type="GO" id="GO:0003723">
    <property type="term" value="F:RNA binding"/>
    <property type="evidence" value="ECO:0007669"/>
    <property type="project" value="InterPro"/>
</dbReference>
<feature type="repeat" description="PPR" evidence="3">
    <location>
        <begin position="373"/>
        <end position="407"/>
    </location>
</feature>
<reference evidence="5 6" key="1">
    <citation type="journal article" date="2015" name="Proc. Natl. Acad. Sci. U.S.A.">
        <title>The resurrection genome of Boea hygrometrica: A blueprint for survival of dehydration.</title>
        <authorList>
            <person name="Xiao L."/>
            <person name="Yang G."/>
            <person name="Zhang L."/>
            <person name="Yang X."/>
            <person name="Zhao S."/>
            <person name="Ji Z."/>
            <person name="Zhou Q."/>
            <person name="Hu M."/>
            <person name="Wang Y."/>
            <person name="Chen M."/>
            <person name="Xu Y."/>
            <person name="Jin H."/>
            <person name="Xiao X."/>
            <person name="Hu G."/>
            <person name="Bao F."/>
            <person name="Hu Y."/>
            <person name="Wan P."/>
            <person name="Li L."/>
            <person name="Deng X."/>
            <person name="Kuang T."/>
            <person name="Xiang C."/>
            <person name="Zhu J.K."/>
            <person name="Oliver M.J."/>
            <person name="He Y."/>
        </authorList>
    </citation>
    <scope>NUCLEOTIDE SEQUENCE [LARGE SCALE GENOMIC DNA]</scope>
    <source>
        <strain evidence="6">cv. XS01</strain>
    </source>
</reference>
<keyword evidence="2" id="KW-0677">Repeat</keyword>
<dbReference type="FunFam" id="1.25.40.10:FF:000345">
    <property type="entry name" value="Pentatricopeptide repeat-containing protein"/>
    <property type="match status" value="1"/>
</dbReference>
<dbReference type="AlphaFoldDB" id="A0A2Z7CBG2"/>
<dbReference type="Gene3D" id="1.25.40.10">
    <property type="entry name" value="Tetratricopeptide repeat domain"/>
    <property type="match status" value="3"/>
</dbReference>
<dbReference type="PANTHER" id="PTHR47926:SF484">
    <property type="entry name" value="PENTATRICOPEPTIDE REPEAT-CONTAINING PROTEIN"/>
    <property type="match status" value="1"/>
</dbReference>
<protein>
    <submittedName>
        <fullName evidence="5">Pentatricopeptide repeat-containing protein</fullName>
    </submittedName>
</protein>
<dbReference type="GO" id="GO:0009451">
    <property type="term" value="P:RNA modification"/>
    <property type="evidence" value="ECO:0007669"/>
    <property type="project" value="InterPro"/>
</dbReference>
<organism evidence="5 6">
    <name type="scientific">Dorcoceras hygrometricum</name>
    <dbReference type="NCBI Taxonomy" id="472368"/>
    <lineage>
        <taxon>Eukaryota</taxon>
        <taxon>Viridiplantae</taxon>
        <taxon>Streptophyta</taxon>
        <taxon>Embryophyta</taxon>
        <taxon>Tracheophyta</taxon>
        <taxon>Spermatophyta</taxon>
        <taxon>Magnoliopsida</taxon>
        <taxon>eudicotyledons</taxon>
        <taxon>Gunneridae</taxon>
        <taxon>Pentapetalae</taxon>
        <taxon>asterids</taxon>
        <taxon>lamiids</taxon>
        <taxon>Lamiales</taxon>
        <taxon>Gesneriaceae</taxon>
        <taxon>Didymocarpoideae</taxon>
        <taxon>Trichosporeae</taxon>
        <taxon>Loxocarpinae</taxon>
        <taxon>Dorcoceras</taxon>
    </lineage>
</organism>
<dbReference type="EMBL" id="KQ999390">
    <property type="protein sequence ID" value="KZV41763.1"/>
    <property type="molecule type" value="Genomic_DNA"/>
</dbReference>
<dbReference type="OrthoDB" id="185373at2759"/>
<proteinExistence type="inferred from homology"/>
<dbReference type="Pfam" id="PF13041">
    <property type="entry name" value="PPR_2"/>
    <property type="match status" value="2"/>
</dbReference>
<dbReference type="PANTHER" id="PTHR47926">
    <property type="entry name" value="PENTATRICOPEPTIDE REPEAT-CONTAINING PROTEIN"/>
    <property type="match status" value="1"/>
</dbReference>
<feature type="compositionally biased region" description="Basic and acidic residues" evidence="4">
    <location>
        <begin position="1"/>
        <end position="18"/>
    </location>
</feature>
<dbReference type="NCBIfam" id="TIGR00756">
    <property type="entry name" value="PPR"/>
    <property type="match status" value="5"/>
</dbReference>
<accession>A0A2Z7CBG2</accession>
<feature type="region of interest" description="Disordered" evidence="4">
    <location>
        <begin position="1"/>
        <end position="20"/>
    </location>
</feature>
<feature type="repeat" description="PPR" evidence="3">
    <location>
        <begin position="272"/>
        <end position="306"/>
    </location>
</feature>
<dbReference type="FunFam" id="1.25.40.10:FF:000333">
    <property type="entry name" value="Pentatricopeptide repeat-containing protein"/>
    <property type="match status" value="1"/>
</dbReference>
<feature type="repeat" description="PPR" evidence="3">
    <location>
        <begin position="408"/>
        <end position="442"/>
    </location>
</feature>
<evidence type="ECO:0000256" key="2">
    <source>
        <dbReference type="ARBA" id="ARBA00022737"/>
    </source>
</evidence>
<evidence type="ECO:0000313" key="5">
    <source>
        <dbReference type="EMBL" id="KZV41763.1"/>
    </source>
</evidence>
<comment type="similarity">
    <text evidence="1">Belongs to the PPR family. PCMP-H subfamily.</text>
</comment>
<evidence type="ECO:0000256" key="3">
    <source>
        <dbReference type="PROSITE-ProRule" id="PRU00708"/>
    </source>
</evidence>
<evidence type="ECO:0000256" key="1">
    <source>
        <dbReference type="ARBA" id="ARBA00006643"/>
    </source>
</evidence>
<dbReference type="Proteomes" id="UP000250235">
    <property type="component" value="Unassembled WGS sequence"/>
</dbReference>
<name>A0A2Z7CBG2_9LAMI</name>
<sequence length="524" mass="58209">MTCDHRHGSNDVGIHPDEGPTMLKSARTTLRLMIILDEIVSLILGSYRAKRGVDWSDSQRRDHHVGHHIEGECLVPPRAILPELSTHFSRRSARLDLRLRGDNRGINHWVGFHTFGSQSLALPFSIIVLERRCIANLLKSGVEGDVRVGTSLVDMYGKCGDIVSSRKVFDYMPERNVVSWNAIIGGYVRIGDMGYATRLFEELEVRTSVTWNEMLVMVDGYARNGDMEAAEEVFEVMPEWNFYVCSVMVSGYFRKGDVGKGREFFDRMCSRNVVCWNSLIAGYAQNGMCAEAMDAFMNMRTERLEPDEVTIVSVLSVCAQSGILEVGKEIHEMIVQKGIDLNDYVVNGLVDMYAKCGDLGNAKLIFEGNPSKNYATWNSLITGFSIHGHCFEALELFMRMEESGIKPDGVTILSVLSACAHGGLVEEGLQVFSKMEQYGLTANTKHYGCVVDMLGRAGKLQEAMAFVEGMPVEANDTILGSLLGACQIHSDTVMAEKVLELVGKLNSDDRTQDDGCYVVLSKIF</sequence>
<dbReference type="InterPro" id="IPR011990">
    <property type="entry name" value="TPR-like_helical_dom_sf"/>
</dbReference>
<keyword evidence="6" id="KW-1185">Reference proteome</keyword>
<evidence type="ECO:0000313" key="6">
    <source>
        <dbReference type="Proteomes" id="UP000250235"/>
    </source>
</evidence>
<dbReference type="PROSITE" id="PS51375">
    <property type="entry name" value="PPR"/>
    <property type="match status" value="5"/>
</dbReference>
<feature type="repeat" description="PPR" evidence="3">
    <location>
        <begin position="176"/>
        <end position="210"/>
    </location>
</feature>
<dbReference type="InterPro" id="IPR002885">
    <property type="entry name" value="PPR_rpt"/>
</dbReference>
<gene>
    <name evidence="5" type="ORF">F511_22574</name>
</gene>